<keyword evidence="1" id="KW-0812">Transmembrane</keyword>
<proteinExistence type="predicted"/>
<keyword evidence="1" id="KW-1133">Transmembrane helix</keyword>
<evidence type="ECO:0000313" key="3">
    <source>
        <dbReference type="Proteomes" id="UP000242008"/>
    </source>
</evidence>
<keyword evidence="3" id="KW-1185">Reference proteome</keyword>
<gene>
    <name evidence="2" type="ORF">BU676_10820</name>
</gene>
<feature type="transmembrane region" description="Helical" evidence="1">
    <location>
        <begin position="6"/>
        <end position="24"/>
    </location>
</feature>
<dbReference type="EMBL" id="PZAO01000035">
    <property type="protein sequence ID" value="PTG68057.1"/>
    <property type="molecule type" value="Genomic_DNA"/>
</dbReference>
<evidence type="ECO:0000313" key="2">
    <source>
        <dbReference type="EMBL" id="PTG68057.1"/>
    </source>
</evidence>
<name>A0ABX5I5L8_STACR</name>
<dbReference type="RefSeq" id="WP_031797806.1">
    <property type="nucleotide sequence ID" value="NZ_BMDK01000006.1"/>
</dbReference>
<feature type="transmembrane region" description="Helical" evidence="1">
    <location>
        <begin position="45"/>
        <end position="64"/>
    </location>
</feature>
<dbReference type="Proteomes" id="UP000242008">
    <property type="component" value="Unassembled WGS sequence"/>
</dbReference>
<accession>A0ABX5I5L8</accession>
<organism evidence="2 3">
    <name type="scientific">Staphylococcus chromogenes</name>
    <name type="common">Staphylococcus hyicus subsp. chromogenes</name>
    <dbReference type="NCBI Taxonomy" id="46126"/>
    <lineage>
        <taxon>Bacteria</taxon>
        <taxon>Bacillati</taxon>
        <taxon>Bacillota</taxon>
        <taxon>Bacilli</taxon>
        <taxon>Bacillales</taxon>
        <taxon>Staphylococcaceae</taxon>
        <taxon>Staphylococcus</taxon>
    </lineage>
</organism>
<comment type="caution">
    <text evidence="2">The sequence shown here is derived from an EMBL/GenBank/DDBJ whole genome shotgun (WGS) entry which is preliminary data.</text>
</comment>
<evidence type="ECO:0008006" key="4">
    <source>
        <dbReference type="Google" id="ProtNLM"/>
    </source>
</evidence>
<reference evidence="2 3" key="1">
    <citation type="journal article" date="2016" name="Front. Microbiol.">
        <title>Comprehensive Phylogenetic Analysis of Bovine Non-aureus Staphylococci Species Based on Whole-Genome Sequencing.</title>
        <authorList>
            <person name="Naushad S."/>
            <person name="Barkema H.W."/>
            <person name="Luby C."/>
            <person name="Condas L.A."/>
            <person name="Nobrega D.B."/>
            <person name="Carson D.A."/>
            <person name="De Buck J."/>
        </authorList>
    </citation>
    <scope>NUCLEOTIDE SEQUENCE [LARGE SCALE GENOMIC DNA]</scope>
    <source>
        <strain evidence="2 3">SNUC 1363</strain>
    </source>
</reference>
<evidence type="ECO:0000256" key="1">
    <source>
        <dbReference type="SAM" id="Phobius"/>
    </source>
</evidence>
<protein>
    <recommendedName>
        <fullName evidence="4">Mid2-like cell wall stress sensor domain protein</fullName>
    </recommendedName>
</protein>
<sequence length="65" mass="7085">MIDILGYVFGIGFIVFGISALVFWGNEIYKVISKSNKKVSYKASIYCGGVAIICALFLIVLGNVF</sequence>
<keyword evidence="1" id="KW-0472">Membrane</keyword>